<name>A0ABP9RPK5_9ACTN</name>
<organism evidence="1 2">
    <name type="scientific">Rugosimonospora acidiphila</name>
    <dbReference type="NCBI Taxonomy" id="556531"/>
    <lineage>
        <taxon>Bacteria</taxon>
        <taxon>Bacillati</taxon>
        <taxon>Actinomycetota</taxon>
        <taxon>Actinomycetes</taxon>
        <taxon>Micromonosporales</taxon>
        <taxon>Micromonosporaceae</taxon>
        <taxon>Rugosimonospora</taxon>
    </lineage>
</organism>
<dbReference type="EMBL" id="BAABJQ010000004">
    <property type="protein sequence ID" value="GAA5182538.1"/>
    <property type="molecule type" value="Genomic_DNA"/>
</dbReference>
<dbReference type="Proteomes" id="UP001501570">
    <property type="component" value="Unassembled WGS sequence"/>
</dbReference>
<dbReference type="RefSeq" id="WP_345628133.1">
    <property type="nucleotide sequence ID" value="NZ_BAABJQ010000004.1"/>
</dbReference>
<evidence type="ECO:0008006" key="3">
    <source>
        <dbReference type="Google" id="ProtNLM"/>
    </source>
</evidence>
<gene>
    <name evidence="1" type="ORF">GCM10023322_19760</name>
</gene>
<comment type="caution">
    <text evidence="1">The sequence shown here is derived from an EMBL/GenBank/DDBJ whole genome shotgun (WGS) entry which is preliminary data.</text>
</comment>
<keyword evidence="2" id="KW-1185">Reference proteome</keyword>
<sequence length="152" mass="15697">MPTFATPEPILATVSVAGARVRISASDRTDTVVRVEPIDSASRRDLKVAEKTRVDFSGGRLTVKTTVPGDKVGSVDIAIDLPIGSGLVAYATHSSVHADGPLGDCELHIASSRVHLDGVNALQANIAAGEVEVGHIVERASVEGLVVGGPQQ</sequence>
<evidence type="ECO:0000313" key="2">
    <source>
        <dbReference type="Proteomes" id="UP001501570"/>
    </source>
</evidence>
<proteinExistence type="predicted"/>
<reference evidence="2" key="1">
    <citation type="journal article" date="2019" name="Int. J. Syst. Evol. Microbiol.">
        <title>The Global Catalogue of Microorganisms (GCM) 10K type strain sequencing project: providing services to taxonomists for standard genome sequencing and annotation.</title>
        <authorList>
            <consortium name="The Broad Institute Genomics Platform"/>
            <consortium name="The Broad Institute Genome Sequencing Center for Infectious Disease"/>
            <person name="Wu L."/>
            <person name="Ma J."/>
        </authorList>
    </citation>
    <scope>NUCLEOTIDE SEQUENCE [LARGE SCALE GENOMIC DNA]</scope>
    <source>
        <strain evidence="2">JCM 18304</strain>
    </source>
</reference>
<accession>A0ABP9RPK5</accession>
<protein>
    <recommendedName>
        <fullName evidence="3">Adhesin domain-containing protein</fullName>
    </recommendedName>
</protein>
<evidence type="ECO:0000313" key="1">
    <source>
        <dbReference type="EMBL" id="GAA5182538.1"/>
    </source>
</evidence>